<comment type="caution">
    <text evidence="2">The sequence shown here is derived from an EMBL/GenBank/DDBJ whole genome shotgun (WGS) entry which is preliminary data.</text>
</comment>
<evidence type="ECO:0000256" key="1">
    <source>
        <dbReference type="SAM" id="MobiDB-lite"/>
    </source>
</evidence>
<proteinExistence type="predicted"/>
<organism evidence="2 3">
    <name type="scientific">Symbiodinium microadriaticum</name>
    <name type="common">Dinoflagellate</name>
    <name type="synonym">Zooxanthella microadriatica</name>
    <dbReference type="NCBI Taxonomy" id="2951"/>
    <lineage>
        <taxon>Eukaryota</taxon>
        <taxon>Sar</taxon>
        <taxon>Alveolata</taxon>
        <taxon>Dinophyceae</taxon>
        <taxon>Suessiales</taxon>
        <taxon>Symbiodiniaceae</taxon>
        <taxon>Symbiodinium</taxon>
    </lineage>
</organism>
<gene>
    <name evidence="2" type="ORF">AK812_SmicGene4358</name>
</gene>
<feature type="compositionally biased region" description="Basic and acidic residues" evidence="1">
    <location>
        <begin position="69"/>
        <end position="81"/>
    </location>
</feature>
<keyword evidence="3" id="KW-1185">Reference proteome</keyword>
<name>A0A1Q9EWB7_SYMMI</name>
<evidence type="ECO:0000313" key="3">
    <source>
        <dbReference type="Proteomes" id="UP000186817"/>
    </source>
</evidence>
<dbReference type="OrthoDB" id="409963at2759"/>
<feature type="region of interest" description="Disordered" evidence="1">
    <location>
        <begin position="62"/>
        <end position="88"/>
    </location>
</feature>
<protein>
    <submittedName>
        <fullName evidence="2">Uncharacterized protein</fullName>
    </submittedName>
</protein>
<reference evidence="2 3" key="1">
    <citation type="submission" date="2016-02" db="EMBL/GenBank/DDBJ databases">
        <title>Genome analysis of coral dinoflagellate symbionts highlights evolutionary adaptations to a symbiotic lifestyle.</title>
        <authorList>
            <person name="Aranda M."/>
            <person name="Li Y."/>
            <person name="Liew Y.J."/>
            <person name="Baumgarten S."/>
            <person name="Simakov O."/>
            <person name="Wilson M."/>
            <person name="Piel J."/>
            <person name="Ashoor H."/>
            <person name="Bougouffa S."/>
            <person name="Bajic V.B."/>
            <person name="Ryu T."/>
            <person name="Ravasi T."/>
            <person name="Bayer T."/>
            <person name="Micklem G."/>
            <person name="Kim H."/>
            <person name="Bhak J."/>
            <person name="Lajeunesse T.C."/>
            <person name="Voolstra C.R."/>
        </authorList>
    </citation>
    <scope>NUCLEOTIDE SEQUENCE [LARGE SCALE GENOMIC DNA]</scope>
    <source>
        <strain evidence="2 3">CCMP2467</strain>
    </source>
</reference>
<dbReference type="EMBL" id="LSRX01000054">
    <property type="protein sequence ID" value="OLQ11754.1"/>
    <property type="molecule type" value="Genomic_DNA"/>
</dbReference>
<dbReference type="Proteomes" id="UP000186817">
    <property type="component" value="Unassembled WGS sequence"/>
</dbReference>
<accession>A0A1Q9EWB7</accession>
<evidence type="ECO:0000313" key="2">
    <source>
        <dbReference type="EMBL" id="OLQ11754.1"/>
    </source>
</evidence>
<sequence>MEYFRGEEDGVAGDFHAPFFMKVFEKLDEESYTPIDLLSFSRQYKRKAVDRGTKAEVAERLLQVMKKNPGKDRPKQRKADKEDEGSDANSFGEIRCVAWETPQQAGSGNHEVYEIPDDGVDDDDLTILLDVPQDAPDAKVADADVMAIEPSDEDMALQNEDMLAIVLGRPCRDQCCFNSLGCIVSIDDLPGGASEGILDYRLKRRKMIGWAPARAATERLLQSLPTTLSVGGYQYQALSQAAAVKYGCAYVCSERPSWKTASHNTGAVDDWFGCLKGGVAVGDLAVSPEAVKELPVRMARFQINDAFRTRKKRTAGIDEPMLTGAAISLRPEPNEHAVYSLKCPRDSRLVTFEEAPSQELSRLQPMDAPNPLFPFQPQHQRPAVTGNQPPRSRHWFIDNRQVASGPSSGINQMMPGAGLLTPRSLTEPNGSSYFPDQHRHGSVAARAHTDGYHIEPSYHILGRESETQPIVVPDVPVCMPNFRRHTDTDQAFRRQMTAPCQHVPQNVFDWTQEPCSGVPIGQELQLPDEGEQVSDRREGPLPKLLSSGDDLAVQRRINKALTSAARSKKAECINMVLRVAAANLHLMNGVNVATAIHRLARICDGSQRNIDQVAQDEVFQLMLEIAECKAQQEFQLQDSSMPSSCCTIIIWSCAVLRFFVPSLMAVLARVASRSLADCQSYEVTNMLWGFAELCKREPVKAAGMRGSIEELVDAAACVMMPRRAASWKVQVLISAFVSLAAFPCASQITTRRLVVSIIQELAQRSAELVFHDILGIISMRSTSFLAQVVSSGTVMNHSASEVPDGRVDVSISSRGSMDELVAVFGSFPATYPWLRTQFAAGRAAGKRSTPLWGEAKWRIAMQLRRGDRPNMCPLGVAPTPKPPVDPTVLFQQSLMDKSGPVSGPDVQEFEFASSAETDEGRMWDFFHMLAKLNPPVIVQELYIDTAWQHRINAKEAERTEYVTSVRISPDGPALNWWLTDDGRIRIDGTASVVEVFKPRLRALLPKYAKGQTSHREFTGKAGKACKLRMGQFSCEATARQERQERIRGQILMLPEEVVFCPHGKQGVWDVLESAVGVRNVPENKAIPRPLFLRNGAMVQIWASGRIKATDSTADISCLDEVKWRGCSCKTWVFAGFRIHPCFKGIVL</sequence>
<dbReference type="AlphaFoldDB" id="A0A1Q9EWB7"/>